<dbReference type="Pfam" id="PF14534">
    <property type="entry name" value="DUF4440"/>
    <property type="match status" value="1"/>
</dbReference>
<feature type="domain" description="DUF4440" evidence="1">
    <location>
        <begin position="300"/>
        <end position="406"/>
    </location>
</feature>
<dbReference type="InterPro" id="IPR032710">
    <property type="entry name" value="NTF2-like_dom_sf"/>
</dbReference>
<dbReference type="Proteomes" id="UP000240542">
    <property type="component" value="Unassembled WGS sequence"/>
</dbReference>
<comment type="caution">
    <text evidence="2">The sequence shown here is derived from an EMBL/GenBank/DDBJ whole genome shotgun (WGS) entry which is preliminary data.</text>
</comment>
<evidence type="ECO:0000313" key="3">
    <source>
        <dbReference type="Proteomes" id="UP000240542"/>
    </source>
</evidence>
<dbReference type="EMBL" id="PYGA01000031">
    <property type="protein sequence ID" value="PSK87481.1"/>
    <property type="molecule type" value="Genomic_DNA"/>
</dbReference>
<organism evidence="2 3">
    <name type="scientific">Murinocardiopsis flavida</name>
    <dbReference type="NCBI Taxonomy" id="645275"/>
    <lineage>
        <taxon>Bacteria</taxon>
        <taxon>Bacillati</taxon>
        <taxon>Actinomycetota</taxon>
        <taxon>Actinomycetes</taxon>
        <taxon>Streptosporangiales</taxon>
        <taxon>Nocardiopsidaceae</taxon>
        <taxon>Murinocardiopsis</taxon>
    </lineage>
</organism>
<dbReference type="OrthoDB" id="3210164at2"/>
<dbReference type="Gene3D" id="3.10.450.50">
    <property type="match status" value="1"/>
</dbReference>
<dbReference type="Gene3D" id="3.40.50.1820">
    <property type="entry name" value="alpha/beta hydrolase"/>
    <property type="match status" value="1"/>
</dbReference>
<evidence type="ECO:0000259" key="1">
    <source>
        <dbReference type="Pfam" id="PF14534"/>
    </source>
</evidence>
<dbReference type="InterPro" id="IPR029058">
    <property type="entry name" value="AB_hydrolase_fold"/>
</dbReference>
<accession>A0A2P8CR91</accession>
<gene>
    <name evidence="2" type="ORF">CLV63_13134</name>
</gene>
<proteinExistence type="predicted"/>
<evidence type="ECO:0000313" key="2">
    <source>
        <dbReference type="EMBL" id="PSK87481.1"/>
    </source>
</evidence>
<keyword evidence="3" id="KW-1185">Reference proteome</keyword>
<name>A0A2P8CR91_9ACTN</name>
<sequence length="418" mass="44295">MPTTTTHTLDVPGAVLTYDIREPDRPGGHPPLFIFGSPMGASGFEQVAPHFDDRVVITYDPRMTERSHLKDGAGVTAELHGDDLHRVVEAVGLGPVDAFGSSGGAMVALPWAVDHPDDLRTLVAHEPPLGALLADAETVLKINADIVGTYQRRGFGPAMAKFIRMVTHSGPFPADYLEQPDPDPAQFGLPAEDDGARDDALLAYNMAMPPYTPDAAALKASGVRIVPAIGAEGAGTMARRGGEALAGLLGTEPVVFPGDHGGFAANEWAPDNDPAAFARKLRDVVDYKAMGEPAPADGSLAAAETELQRAQLAGDVAALDSLLHPDVVYVAPDGAEFGKAQDLESHSSGQLRLTRSERLQSTARQFGSTGVTRARLRMAGFAGGEPFEAEMYYTRTWLFQDGGWRVVQAQGASVPREP</sequence>
<dbReference type="AlphaFoldDB" id="A0A2P8CR91"/>
<dbReference type="SUPFAM" id="SSF53474">
    <property type="entry name" value="alpha/beta-Hydrolases"/>
    <property type="match status" value="1"/>
</dbReference>
<reference evidence="2 3" key="1">
    <citation type="submission" date="2018-03" db="EMBL/GenBank/DDBJ databases">
        <title>Genomic Encyclopedia of Archaeal and Bacterial Type Strains, Phase II (KMG-II): from individual species to whole genera.</title>
        <authorList>
            <person name="Goeker M."/>
        </authorList>
    </citation>
    <scope>NUCLEOTIDE SEQUENCE [LARGE SCALE GENOMIC DNA]</scope>
    <source>
        <strain evidence="2 3">DSM 45312</strain>
    </source>
</reference>
<protein>
    <submittedName>
        <fullName evidence="2">Pimeloyl-ACP methyl ester carboxylesterase</fullName>
    </submittedName>
</protein>
<dbReference type="InterPro" id="IPR027843">
    <property type="entry name" value="DUF4440"/>
</dbReference>
<dbReference type="RefSeq" id="WP_106586536.1">
    <property type="nucleotide sequence ID" value="NZ_PYGA01000031.1"/>
</dbReference>
<dbReference type="SUPFAM" id="SSF54427">
    <property type="entry name" value="NTF2-like"/>
    <property type="match status" value="1"/>
</dbReference>